<comment type="caution">
    <text evidence="2">The sequence shown here is derived from an EMBL/GenBank/DDBJ whole genome shotgun (WGS) entry which is preliminary data.</text>
</comment>
<evidence type="ECO:0000313" key="3">
    <source>
        <dbReference type="Proteomes" id="UP000230233"/>
    </source>
</evidence>
<feature type="chain" id="PRO_5013848690" evidence="1">
    <location>
        <begin position="18"/>
        <end position="73"/>
    </location>
</feature>
<protein>
    <submittedName>
        <fullName evidence="2">Uncharacterized protein</fullName>
    </submittedName>
</protein>
<feature type="signal peptide" evidence="1">
    <location>
        <begin position="1"/>
        <end position="17"/>
    </location>
</feature>
<gene>
    <name evidence="2" type="ORF">B9Z55_026718</name>
</gene>
<keyword evidence="3" id="KW-1185">Reference proteome</keyword>
<evidence type="ECO:0000313" key="2">
    <source>
        <dbReference type="EMBL" id="PIC14382.1"/>
    </source>
</evidence>
<dbReference type="EMBL" id="PDUG01000007">
    <property type="protein sequence ID" value="PIC14382.1"/>
    <property type="molecule type" value="Genomic_DNA"/>
</dbReference>
<dbReference type="AlphaFoldDB" id="A0A2G5SHG9"/>
<name>A0A2G5SHG9_9PELO</name>
<organism evidence="2 3">
    <name type="scientific">Caenorhabditis nigoni</name>
    <dbReference type="NCBI Taxonomy" id="1611254"/>
    <lineage>
        <taxon>Eukaryota</taxon>
        <taxon>Metazoa</taxon>
        <taxon>Ecdysozoa</taxon>
        <taxon>Nematoda</taxon>
        <taxon>Chromadorea</taxon>
        <taxon>Rhabditida</taxon>
        <taxon>Rhabditina</taxon>
        <taxon>Rhabditomorpha</taxon>
        <taxon>Rhabditoidea</taxon>
        <taxon>Rhabditidae</taxon>
        <taxon>Peloderinae</taxon>
        <taxon>Caenorhabditis</taxon>
    </lineage>
</organism>
<proteinExistence type="predicted"/>
<dbReference type="Proteomes" id="UP000230233">
    <property type="component" value="Unassembled WGS sequence"/>
</dbReference>
<keyword evidence="1" id="KW-0732">Signal</keyword>
<accession>A0A2G5SHG9</accession>
<evidence type="ECO:0000256" key="1">
    <source>
        <dbReference type="SAM" id="SignalP"/>
    </source>
</evidence>
<sequence length="73" mass="8275">MMKLLILFLLLVSIAYSNRQRCADEINAAKSRYSNELSIAHMNKVVYNPKLEKKILEKQESSGGCPDKSCELV</sequence>
<reference evidence="3" key="1">
    <citation type="submission" date="2017-10" db="EMBL/GenBank/DDBJ databases">
        <title>Rapid genome shrinkage in a self-fertile nematode reveals novel sperm competition proteins.</title>
        <authorList>
            <person name="Yin D."/>
            <person name="Schwarz E.M."/>
            <person name="Thomas C.G."/>
            <person name="Felde R.L."/>
            <person name="Korf I.F."/>
            <person name="Cutter A.D."/>
            <person name="Schartner C.M."/>
            <person name="Ralston E.J."/>
            <person name="Meyer B.J."/>
            <person name="Haag E.S."/>
        </authorList>
    </citation>
    <scope>NUCLEOTIDE SEQUENCE [LARGE SCALE GENOMIC DNA]</scope>
    <source>
        <strain evidence="3">JU1422</strain>
    </source>
</reference>